<organism evidence="6 7">
    <name type="scientific">Deinococcus piscis</name>
    <dbReference type="NCBI Taxonomy" id="394230"/>
    <lineage>
        <taxon>Bacteria</taxon>
        <taxon>Thermotogati</taxon>
        <taxon>Deinococcota</taxon>
        <taxon>Deinococci</taxon>
        <taxon>Deinococcales</taxon>
        <taxon>Deinococcaceae</taxon>
        <taxon>Deinococcus</taxon>
    </lineage>
</organism>
<evidence type="ECO:0000256" key="3">
    <source>
        <dbReference type="ARBA" id="ARBA00022603"/>
    </source>
</evidence>
<protein>
    <submittedName>
        <fullName evidence="6">rRNA (Guanine-N2)-methyltransferase</fullName>
    </submittedName>
</protein>
<dbReference type="Gene3D" id="3.40.50.150">
    <property type="entry name" value="Vaccinia Virus protein VP39"/>
    <property type="match status" value="2"/>
</dbReference>
<evidence type="ECO:0000256" key="2">
    <source>
        <dbReference type="ARBA" id="ARBA00022552"/>
    </source>
</evidence>
<sequence length="387" mass="40618">MTPVSAARHETDPDRYFRILPAQLPPNLREYGVPPTKPGVRGYPGVDDAQLLLFQTMLKRKARGPVLDLSAMGGLLASLPGAELRPVEGSAAAIAALRADGLEPLVAAPGDDLSAHFAEPARTVACVLAGDRGTAYAQAQISWAHAHTPPGGKLYLAGDKAKGFDRYVRAASKAYGTGETIARDGGMRVAVLTRRPGPTPALPAAEGYEDHGVKVVGLPGVFSAAKVDKATDILLDTLAGQPQQEWAGKSVLDLGCGTGLIGAWAAQRGAAVTLADGDLQSVRSARLTLEANGLGGEAVHSDVDADLGERRFDVILTNPPFHVGRGVVLDVAREFIAAARRRLNPGGQLILVANDFLPYEAEMAAHLGPAELLTHERGFKVLSARRP</sequence>
<dbReference type="EMBL" id="BNAL01000004">
    <property type="protein sequence ID" value="GHF96169.1"/>
    <property type="molecule type" value="Genomic_DNA"/>
</dbReference>
<dbReference type="PROSITE" id="PS00092">
    <property type="entry name" value="N6_MTASE"/>
    <property type="match status" value="1"/>
</dbReference>
<dbReference type="SUPFAM" id="SSF53335">
    <property type="entry name" value="S-adenosyl-L-methionine-dependent methyltransferases"/>
    <property type="match status" value="1"/>
</dbReference>
<dbReference type="Pfam" id="PF05175">
    <property type="entry name" value="MTS"/>
    <property type="match status" value="1"/>
</dbReference>
<proteinExistence type="predicted"/>
<dbReference type="InterPro" id="IPR007848">
    <property type="entry name" value="Small_mtfrase_dom"/>
</dbReference>
<dbReference type="CDD" id="cd02440">
    <property type="entry name" value="AdoMet_MTases"/>
    <property type="match status" value="1"/>
</dbReference>
<feature type="domain" description="Methyltransferase small" evidence="5">
    <location>
        <begin position="213"/>
        <end position="382"/>
    </location>
</feature>
<name>A0ABQ3K1A8_9DEIO</name>
<reference evidence="7" key="1">
    <citation type="journal article" date="2019" name="Int. J. Syst. Evol. Microbiol.">
        <title>The Global Catalogue of Microorganisms (GCM) 10K type strain sequencing project: providing services to taxonomists for standard genome sequencing and annotation.</title>
        <authorList>
            <consortium name="The Broad Institute Genomics Platform"/>
            <consortium name="The Broad Institute Genome Sequencing Center for Infectious Disease"/>
            <person name="Wu L."/>
            <person name="Ma J."/>
        </authorList>
    </citation>
    <scope>NUCLEOTIDE SEQUENCE [LARGE SCALE GENOMIC DNA]</scope>
    <source>
        <strain evidence="7">CGMCC 1.18439</strain>
    </source>
</reference>
<gene>
    <name evidence="6" type="ORF">GCM10017783_05050</name>
</gene>
<evidence type="ECO:0000259" key="5">
    <source>
        <dbReference type="Pfam" id="PF05175"/>
    </source>
</evidence>
<dbReference type="RefSeq" id="WP_189642109.1">
    <property type="nucleotide sequence ID" value="NZ_BNAL01000004.1"/>
</dbReference>
<accession>A0ABQ3K1A8</accession>
<keyword evidence="7" id="KW-1185">Reference proteome</keyword>
<keyword evidence="1" id="KW-0963">Cytoplasm</keyword>
<dbReference type="InterPro" id="IPR029063">
    <property type="entry name" value="SAM-dependent_MTases_sf"/>
</dbReference>
<evidence type="ECO:0000256" key="1">
    <source>
        <dbReference type="ARBA" id="ARBA00022490"/>
    </source>
</evidence>
<evidence type="ECO:0000313" key="6">
    <source>
        <dbReference type="EMBL" id="GHF96169.1"/>
    </source>
</evidence>
<evidence type="ECO:0000256" key="4">
    <source>
        <dbReference type="ARBA" id="ARBA00022679"/>
    </source>
</evidence>
<evidence type="ECO:0000313" key="7">
    <source>
        <dbReference type="Proteomes" id="UP000632154"/>
    </source>
</evidence>
<comment type="caution">
    <text evidence="6">The sequence shown here is derived from an EMBL/GenBank/DDBJ whole genome shotgun (WGS) entry which is preliminary data.</text>
</comment>
<dbReference type="Proteomes" id="UP000632154">
    <property type="component" value="Unassembled WGS sequence"/>
</dbReference>
<keyword evidence="4" id="KW-0808">Transferase</keyword>
<dbReference type="PANTHER" id="PTHR47816:SF4">
    <property type="entry name" value="RIBOSOMAL RNA SMALL SUBUNIT METHYLTRANSFERASE C"/>
    <property type="match status" value="1"/>
</dbReference>
<keyword evidence="3" id="KW-0489">Methyltransferase</keyword>
<keyword evidence="2" id="KW-0698">rRNA processing</keyword>
<dbReference type="PANTHER" id="PTHR47816">
    <property type="entry name" value="RIBOSOMAL RNA SMALL SUBUNIT METHYLTRANSFERASE C"/>
    <property type="match status" value="1"/>
</dbReference>
<dbReference type="InterPro" id="IPR002052">
    <property type="entry name" value="DNA_methylase_N6_adenine_CS"/>
</dbReference>
<dbReference type="InterPro" id="IPR046977">
    <property type="entry name" value="RsmC/RlmG"/>
</dbReference>